<evidence type="ECO:0000313" key="8">
    <source>
        <dbReference type="EMBL" id="KAF9076060.1"/>
    </source>
</evidence>
<name>A0A9P5Q982_9AGAR</name>
<evidence type="ECO:0000256" key="6">
    <source>
        <dbReference type="PIRSR" id="PIRSR001221-2"/>
    </source>
</evidence>
<feature type="active site" description="Charge relay system" evidence="5">
    <location>
        <position position="205"/>
    </location>
</feature>
<feature type="binding site" evidence="6">
    <location>
        <begin position="226"/>
        <end position="229"/>
    </location>
    <ligand>
        <name>substrate</name>
    </ligand>
</feature>
<accession>A0A9P5Q982</accession>
<dbReference type="PROSITE" id="PS00571">
    <property type="entry name" value="AMIDASES"/>
    <property type="match status" value="1"/>
</dbReference>
<dbReference type="OrthoDB" id="6428749at2759"/>
<feature type="active site" description="Acyl-ester intermediate" evidence="5">
    <location>
        <position position="229"/>
    </location>
</feature>
<dbReference type="Pfam" id="PF01425">
    <property type="entry name" value="Amidase"/>
    <property type="match status" value="1"/>
</dbReference>
<evidence type="ECO:0000256" key="1">
    <source>
        <dbReference type="ARBA" id="ARBA00001311"/>
    </source>
</evidence>
<evidence type="ECO:0000313" key="9">
    <source>
        <dbReference type="Proteomes" id="UP000772434"/>
    </source>
</evidence>
<dbReference type="PANTHER" id="PTHR46072:SF2">
    <property type="entry name" value="AMIDASE (EUROFUNG)"/>
    <property type="match status" value="1"/>
</dbReference>
<dbReference type="AlphaFoldDB" id="A0A9P5Q982"/>
<reference evidence="8" key="1">
    <citation type="submission" date="2020-11" db="EMBL/GenBank/DDBJ databases">
        <authorList>
            <consortium name="DOE Joint Genome Institute"/>
            <person name="Ahrendt S."/>
            <person name="Riley R."/>
            <person name="Andreopoulos W."/>
            <person name="Labutti K."/>
            <person name="Pangilinan J."/>
            <person name="Ruiz-Duenas F.J."/>
            <person name="Barrasa J.M."/>
            <person name="Sanchez-Garcia M."/>
            <person name="Camarero S."/>
            <person name="Miyauchi S."/>
            <person name="Serrano A."/>
            <person name="Linde D."/>
            <person name="Babiker R."/>
            <person name="Drula E."/>
            <person name="Ayuso-Fernandez I."/>
            <person name="Pacheco R."/>
            <person name="Padilla G."/>
            <person name="Ferreira P."/>
            <person name="Barriuso J."/>
            <person name="Kellner H."/>
            <person name="Castanera R."/>
            <person name="Alfaro M."/>
            <person name="Ramirez L."/>
            <person name="Pisabarro A.G."/>
            <person name="Kuo A."/>
            <person name="Tritt A."/>
            <person name="Lipzen A."/>
            <person name="He G."/>
            <person name="Yan M."/>
            <person name="Ng V."/>
            <person name="Cullen D."/>
            <person name="Martin F."/>
            <person name="Rosso M.-N."/>
            <person name="Henrissat B."/>
            <person name="Hibbett D."/>
            <person name="Martinez A.T."/>
            <person name="Grigoriev I.V."/>
        </authorList>
    </citation>
    <scope>NUCLEOTIDE SEQUENCE</scope>
    <source>
        <strain evidence="8">AH 40177</strain>
    </source>
</reference>
<proteinExistence type="inferred from homology"/>
<comment type="similarity">
    <text evidence="2">Belongs to the amidase family.</text>
</comment>
<dbReference type="Gene3D" id="3.90.1300.10">
    <property type="entry name" value="Amidase signature (AS) domain"/>
    <property type="match status" value="1"/>
</dbReference>
<dbReference type="Proteomes" id="UP000772434">
    <property type="component" value="Unassembled WGS sequence"/>
</dbReference>
<feature type="active site" description="Charge relay system" evidence="5">
    <location>
        <position position="130"/>
    </location>
</feature>
<dbReference type="PANTHER" id="PTHR46072">
    <property type="entry name" value="AMIDASE-RELATED-RELATED"/>
    <property type="match status" value="1"/>
</dbReference>
<keyword evidence="9" id="KW-1185">Reference proteome</keyword>
<organism evidence="8 9">
    <name type="scientific">Rhodocollybia butyracea</name>
    <dbReference type="NCBI Taxonomy" id="206335"/>
    <lineage>
        <taxon>Eukaryota</taxon>
        <taxon>Fungi</taxon>
        <taxon>Dikarya</taxon>
        <taxon>Basidiomycota</taxon>
        <taxon>Agaricomycotina</taxon>
        <taxon>Agaricomycetes</taxon>
        <taxon>Agaricomycetidae</taxon>
        <taxon>Agaricales</taxon>
        <taxon>Marasmiineae</taxon>
        <taxon>Omphalotaceae</taxon>
        <taxon>Rhodocollybia</taxon>
    </lineage>
</organism>
<evidence type="ECO:0000256" key="4">
    <source>
        <dbReference type="ARBA" id="ARBA00022801"/>
    </source>
</evidence>
<dbReference type="PIRSF" id="PIRSF001221">
    <property type="entry name" value="Amidase_fungi"/>
    <property type="match status" value="1"/>
</dbReference>
<protein>
    <recommendedName>
        <fullName evidence="3">amidase</fullName>
        <ecNumber evidence="3">3.5.1.4</ecNumber>
    </recommendedName>
</protein>
<dbReference type="InterPro" id="IPR036928">
    <property type="entry name" value="AS_sf"/>
</dbReference>
<sequence length="555" mass="60585">MSDWRSIAAKKKSEQDALIPNEWRLVSIPSPSEIDVSRIPETCGLLDAIELEITNSDVDVLLESIAKGRWTSVAVTSAFYKRAIIAHQVTNCLTEIFIERALKRAAELDEHLATTGTVIGPLHGLPISLKDQINIKGLESCMGYVSWVGTFAERNAVLTDILESAGAVPFVKTNVPQTLMWPETFNHVFGRTLNPHNRSLTSGGSSGGEGSLVAMRGSPLGVGSDIGGSVRIPAGFCGIYGLRPSYGRVPYAGCVNSLEGQDSAPSVLGPLTNSIYGIKTFMKAVAGARPWLKDPLAVRKRWSEDEYNLADHGGGNKLCFAIMWDDGIVVPHPPITRGMEIVKKALLNAVIDWKPSKHAEILTCLRNIWQAGAQEDFQVVTSPSGEPVISSMDPEDNTPVTDILDARATKATVSAYQLWQIQKQKRNLREEYLQLWEDTVKTTGTGRAVDAIIAPVAANTAIAHGKNRSASYTSVWNMLDYSSLVIPVSKVDPELDLVKAPHKFYNEDDKANYERYNPVDFMNAPISIQLVGRTLEEEAVIAMGEIVDAALKSHH</sequence>
<dbReference type="GO" id="GO:0004040">
    <property type="term" value="F:amidase activity"/>
    <property type="evidence" value="ECO:0007669"/>
    <property type="project" value="UniProtKB-EC"/>
</dbReference>
<feature type="binding site" evidence="6">
    <location>
        <position position="179"/>
    </location>
    <ligand>
        <name>substrate</name>
    </ligand>
</feature>
<evidence type="ECO:0000256" key="2">
    <source>
        <dbReference type="ARBA" id="ARBA00009199"/>
    </source>
</evidence>
<feature type="domain" description="Amidase" evidence="7">
    <location>
        <begin position="75"/>
        <end position="540"/>
    </location>
</feature>
<dbReference type="InterPro" id="IPR020556">
    <property type="entry name" value="Amidase_CS"/>
</dbReference>
<evidence type="ECO:0000256" key="3">
    <source>
        <dbReference type="ARBA" id="ARBA00012922"/>
    </source>
</evidence>
<comment type="catalytic activity">
    <reaction evidence="1">
        <text>a monocarboxylic acid amide + H2O = a monocarboxylate + NH4(+)</text>
        <dbReference type="Rhea" id="RHEA:12020"/>
        <dbReference type="ChEBI" id="CHEBI:15377"/>
        <dbReference type="ChEBI" id="CHEBI:28938"/>
        <dbReference type="ChEBI" id="CHEBI:35757"/>
        <dbReference type="ChEBI" id="CHEBI:83628"/>
        <dbReference type="EC" id="3.5.1.4"/>
    </reaction>
</comment>
<gene>
    <name evidence="8" type="ORF">BDP27DRAFT_1358131</name>
</gene>
<dbReference type="SUPFAM" id="SSF75304">
    <property type="entry name" value="Amidase signature (AS) enzymes"/>
    <property type="match status" value="1"/>
</dbReference>
<comment type="caution">
    <text evidence="8">The sequence shown here is derived from an EMBL/GenBank/DDBJ whole genome shotgun (WGS) entry which is preliminary data.</text>
</comment>
<evidence type="ECO:0000256" key="5">
    <source>
        <dbReference type="PIRSR" id="PIRSR001221-1"/>
    </source>
</evidence>
<dbReference type="InterPro" id="IPR023631">
    <property type="entry name" value="Amidase_dom"/>
</dbReference>
<keyword evidence="4" id="KW-0378">Hydrolase</keyword>
<feature type="binding site" evidence="6">
    <location>
        <position position="205"/>
    </location>
    <ligand>
        <name>substrate</name>
    </ligand>
</feature>
<dbReference type="EC" id="3.5.1.4" evidence="3"/>
<evidence type="ECO:0000259" key="7">
    <source>
        <dbReference type="Pfam" id="PF01425"/>
    </source>
</evidence>
<dbReference type="EMBL" id="JADNRY010000007">
    <property type="protein sequence ID" value="KAF9076060.1"/>
    <property type="molecule type" value="Genomic_DNA"/>
</dbReference>